<protein>
    <submittedName>
        <fullName evidence="1">Uncharacterized protein</fullName>
    </submittedName>
</protein>
<comment type="caution">
    <text evidence="1">The sequence shown here is derived from an EMBL/GenBank/DDBJ whole genome shotgun (WGS) entry which is preliminary data.</text>
</comment>
<dbReference type="EMBL" id="CM020620">
    <property type="protein sequence ID" value="KAK1867830.1"/>
    <property type="molecule type" value="Genomic_DNA"/>
</dbReference>
<sequence length="1017" mass="107956">MDRPHLPPVAEVAAPELRLAGFRINGTTYAPSRADYFVGMALQRVDDVSRCRIPLSGLPPAAMMHAATAASRWNGGVAETDEESVRWGGFGGVGGTSGGAGEADGQAPPRRVRRRRASPAGSACAEFGYVRWSPDGERFAFCVYTPRVGLELWCADVTSRHAWAVAPGARLNAVCGDPFTWASDSTTLLAKFVLDDRTPPVRPMVPRGPVVQEAVAGPPAPSRTYTDVLKDRHDMALFEHYTTCQLARVDVERPGERVNLGLPAAIRRASPSPDGRYVLVDAMVPPYEYMLPAGRFPRRVEVWSLETGAAVSTVAELPLQDRIPLAFDGVGKGPRAIGWRSDADATLYWAEAQDGGDPGVDVPIRDAVYTLEAPFVVDTKRRLASLAWRFNGLVWGDDGLALVTERRYKTRSARSYLLAPGMAFVPSYGPGGVAAAVPPLGSGAGPCCARACDLTQAEAPKRLILDVPNWEDRYNDPGSVVTTRNARGKIVLRVVYPQLAAADDAADGEGGRAALACADLDDVSSLSLSSLSSNLSSSLSQLSTPPLSPTPSSCRGGGGDTLAGVDRSAAGRPFFLLQGAGASDAGDRPLLGLLDTVTGQRELLWRSSPPFHESVVTVLAEEDGSRMPSRLLVRREAPADAPNFFVFDLATATRRAREGELVAALAASDLSEDDGHRSPVEGGTTRQRVGSGGTNADLLTAVTAFAHPAPQLLGVSHRLLHYTRADGVRLNGRLYLPPGYDAARDGPLPTLVWAYPREFSSASFAGQTRDSPHRFVRLARTPLYWLSLGYAVLDGPALPIIAQSAADEEAAAAAGGVAPASTGEANDTYVEQLVAGATAAVEAVVALGVADRSRVAIGGHSYGAFMTANLLAHAPSLFCCGIARSGAYNRTLTPFGFQAETRTLWQAPGVYAAMSPYLYAHRIEAPLLLIHGESDANPGTAVIQSERMYGALKGHGKAARLVLLPHEGHGYRARESVLHVLAEMTDWLERYCRGRGEGKREGATTAQGEPAVEVLGG</sequence>
<accession>A0ACC3CCY7</accession>
<dbReference type="Proteomes" id="UP000798662">
    <property type="component" value="Chromosome 3"/>
</dbReference>
<keyword evidence="2" id="KW-1185">Reference proteome</keyword>
<name>A0ACC3CCY7_PYRYE</name>
<proteinExistence type="predicted"/>
<reference evidence="1" key="1">
    <citation type="submission" date="2019-11" db="EMBL/GenBank/DDBJ databases">
        <title>Nori genome reveals adaptations in red seaweeds to the harsh intertidal environment.</title>
        <authorList>
            <person name="Wang D."/>
            <person name="Mao Y."/>
        </authorList>
    </citation>
    <scope>NUCLEOTIDE SEQUENCE</scope>
    <source>
        <tissue evidence="1">Gametophyte</tissue>
    </source>
</reference>
<evidence type="ECO:0000313" key="2">
    <source>
        <dbReference type="Proteomes" id="UP000798662"/>
    </source>
</evidence>
<organism evidence="1 2">
    <name type="scientific">Pyropia yezoensis</name>
    <name type="common">Susabi-nori</name>
    <name type="synonym">Porphyra yezoensis</name>
    <dbReference type="NCBI Taxonomy" id="2788"/>
    <lineage>
        <taxon>Eukaryota</taxon>
        <taxon>Rhodophyta</taxon>
        <taxon>Bangiophyceae</taxon>
        <taxon>Bangiales</taxon>
        <taxon>Bangiaceae</taxon>
        <taxon>Pyropia</taxon>
    </lineage>
</organism>
<gene>
    <name evidence="1" type="ORF">I4F81_010328</name>
</gene>
<evidence type="ECO:0000313" key="1">
    <source>
        <dbReference type="EMBL" id="KAK1867830.1"/>
    </source>
</evidence>